<sequence length="100" mass="11008">MFAITNTGHKLVTGTDIEGHSFRVSAFITDGTFRVIDFTGKVPSNTKFVWVRMMVSDGEVGSQFFLAKTGSTHHYNNLFTVTVVVDKVAYADGLVELDSE</sequence>
<evidence type="ECO:0000313" key="1">
    <source>
        <dbReference type="EMBL" id="GAH96932.1"/>
    </source>
</evidence>
<dbReference type="EMBL" id="BARV01002859">
    <property type="protein sequence ID" value="GAH96932.1"/>
    <property type="molecule type" value="Genomic_DNA"/>
</dbReference>
<feature type="non-terminal residue" evidence="1">
    <location>
        <position position="100"/>
    </location>
</feature>
<comment type="caution">
    <text evidence="1">The sequence shown here is derived from an EMBL/GenBank/DDBJ whole genome shotgun (WGS) entry which is preliminary data.</text>
</comment>
<reference evidence="1" key="1">
    <citation type="journal article" date="2014" name="Front. Microbiol.">
        <title>High frequency of phylogenetically diverse reductive dehalogenase-homologous genes in deep subseafloor sedimentary metagenomes.</title>
        <authorList>
            <person name="Kawai M."/>
            <person name="Futagami T."/>
            <person name="Toyoda A."/>
            <person name="Takaki Y."/>
            <person name="Nishi S."/>
            <person name="Hori S."/>
            <person name="Arai W."/>
            <person name="Tsubouchi T."/>
            <person name="Morono Y."/>
            <person name="Uchiyama I."/>
            <person name="Ito T."/>
            <person name="Fujiyama A."/>
            <person name="Inagaki F."/>
            <person name="Takami H."/>
        </authorList>
    </citation>
    <scope>NUCLEOTIDE SEQUENCE</scope>
    <source>
        <strain evidence="1">Expedition CK06-06</strain>
    </source>
</reference>
<accession>X1JS97</accession>
<organism evidence="1">
    <name type="scientific">marine sediment metagenome</name>
    <dbReference type="NCBI Taxonomy" id="412755"/>
    <lineage>
        <taxon>unclassified sequences</taxon>
        <taxon>metagenomes</taxon>
        <taxon>ecological metagenomes</taxon>
    </lineage>
</organism>
<gene>
    <name evidence="1" type="ORF">S06H3_07144</name>
</gene>
<protein>
    <submittedName>
        <fullName evidence="1">Uncharacterized protein</fullName>
    </submittedName>
</protein>
<proteinExistence type="predicted"/>
<name>X1JS97_9ZZZZ</name>
<dbReference type="AlphaFoldDB" id="X1JS97"/>